<sequence length="173" mass="20027">MKRMLTLRARSLITKCGISTSVCIQARGRSVAKVGACSLSPYYDRKDEPLTAVDFVEQLSRDQKSLKEKEKSSWVSLSTDEKLKLYRIRFHQSFVEMGEGSNEWKSIIGGTLFLLGLTGLYFAWQRMYVCAGVPHTFSNEWKAKQTKRMVDMRINPIQGFASKWDYEHNKWKK</sequence>
<proteinExistence type="inferred from homology"/>
<evidence type="ECO:0000256" key="8">
    <source>
        <dbReference type="ARBA" id="ARBA00023136"/>
    </source>
</evidence>
<comment type="caution">
    <text evidence="10">The sequence shown here is derived from an EMBL/GenBank/DDBJ whole genome shotgun (WGS) entry which is preliminary data.</text>
</comment>
<evidence type="ECO:0000313" key="10">
    <source>
        <dbReference type="EMBL" id="GCC18033.1"/>
    </source>
</evidence>
<dbReference type="SUPFAM" id="SSF81406">
    <property type="entry name" value="Mitochondrial cytochrome c oxidase subunit IV"/>
    <property type="match status" value="1"/>
</dbReference>
<dbReference type="InterPro" id="IPR004203">
    <property type="entry name" value="Cyt_c_oxidase_su4_fam"/>
</dbReference>
<dbReference type="STRING" id="137246.A0A401RIP8"/>
<dbReference type="OMA" id="HGHEVTK"/>
<keyword evidence="7 9" id="KW-0496">Mitochondrion</keyword>
<evidence type="ECO:0000256" key="1">
    <source>
        <dbReference type="ARBA" id="ARBA00004434"/>
    </source>
</evidence>
<evidence type="ECO:0000256" key="9">
    <source>
        <dbReference type="RuleBase" id="RU367145"/>
    </source>
</evidence>
<dbReference type="GO" id="GO:0006123">
    <property type="term" value="P:mitochondrial electron transport, cytochrome c to oxygen"/>
    <property type="evidence" value="ECO:0007669"/>
    <property type="project" value="InterPro"/>
</dbReference>
<name>A0A401RIP8_CHIPU</name>
<dbReference type="InterPro" id="IPR013288">
    <property type="entry name" value="Cyt_c_oxidase_su4"/>
</dbReference>
<keyword evidence="5 9" id="KW-0999">Mitochondrion inner membrane</keyword>
<dbReference type="UniPathway" id="UPA00705"/>
<comment type="subcellular location">
    <subcellularLocation>
        <location evidence="1 9">Mitochondrion inner membrane</location>
        <topology evidence="1 9">Single-pass membrane protein</topology>
    </subcellularLocation>
</comment>
<dbReference type="FunFam" id="1.10.442.10:FF:000001">
    <property type="entry name" value="Cytochrome c oxidase subunit 4 isoform 1"/>
    <property type="match status" value="1"/>
</dbReference>
<dbReference type="EMBL" id="BEZZ01001370">
    <property type="protein sequence ID" value="GCC18033.1"/>
    <property type="molecule type" value="Genomic_DNA"/>
</dbReference>
<comment type="subunit">
    <text evidence="9">Component of the cytochrome c oxidase (complex IV, CIV), a multisubunit enzyme composed of 14 subunits.</text>
</comment>
<dbReference type="Gene3D" id="1.10.442.10">
    <property type="entry name" value="Cytochrome c oxidase subunit IV"/>
    <property type="match status" value="1"/>
</dbReference>
<evidence type="ECO:0000256" key="2">
    <source>
        <dbReference type="ARBA" id="ARBA00004673"/>
    </source>
</evidence>
<evidence type="ECO:0000256" key="5">
    <source>
        <dbReference type="ARBA" id="ARBA00022792"/>
    </source>
</evidence>
<dbReference type="OrthoDB" id="186013at2759"/>
<dbReference type="CDD" id="cd00922">
    <property type="entry name" value="Cyt_c_Oxidase_IV"/>
    <property type="match status" value="1"/>
</dbReference>
<dbReference type="Proteomes" id="UP000287033">
    <property type="component" value="Unassembled WGS sequence"/>
</dbReference>
<dbReference type="GO" id="GO:0005743">
    <property type="term" value="C:mitochondrial inner membrane"/>
    <property type="evidence" value="ECO:0007669"/>
    <property type="project" value="UniProtKB-SubCell"/>
</dbReference>
<reference evidence="10 11" key="1">
    <citation type="journal article" date="2018" name="Nat. Ecol. Evol.">
        <title>Shark genomes provide insights into elasmobranch evolution and the origin of vertebrates.</title>
        <authorList>
            <person name="Hara Y"/>
            <person name="Yamaguchi K"/>
            <person name="Onimaru K"/>
            <person name="Kadota M"/>
            <person name="Koyanagi M"/>
            <person name="Keeley SD"/>
            <person name="Tatsumi K"/>
            <person name="Tanaka K"/>
            <person name="Motone F"/>
            <person name="Kageyama Y"/>
            <person name="Nozu R"/>
            <person name="Adachi N"/>
            <person name="Nishimura O"/>
            <person name="Nakagawa R"/>
            <person name="Tanegashima C"/>
            <person name="Kiyatake I"/>
            <person name="Matsumoto R"/>
            <person name="Murakumo K"/>
            <person name="Nishida K"/>
            <person name="Terakita A"/>
            <person name="Kuratani S"/>
            <person name="Sato K"/>
            <person name="Hyodo S Kuraku.S."/>
        </authorList>
    </citation>
    <scope>NUCLEOTIDE SEQUENCE [LARGE SCALE GENOMIC DNA]</scope>
</reference>
<gene>
    <name evidence="10" type="ORF">chiPu_0017772</name>
</gene>
<comment type="similarity">
    <text evidence="3 9">Belongs to the cytochrome c oxidase IV family.</text>
</comment>
<keyword evidence="4 9" id="KW-0812">Transmembrane</keyword>
<keyword evidence="8 9" id="KW-0472">Membrane</keyword>
<comment type="pathway">
    <text evidence="2 9">Energy metabolism; oxidative phosphorylation.</text>
</comment>
<evidence type="ECO:0000256" key="7">
    <source>
        <dbReference type="ARBA" id="ARBA00023128"/>
    </source>
</evidence>
<evidence type="ECO:0000313" key="11">
    <source>
        <dbReference type="Proteomes" id="UP000287033"/>
    </source>
</evidence>
<dbReference type="GO" id="GO:0045277">
    <property type="term" value="C:respiratory chain complex IV"/>
    <property type="evidence" value="ECO:0007669"/>
    <property type="project" value="InterPro"/>
</dbReference>
<organism evidence="10 11">
    <name type="scientific">Chiloscyllium punctatum</name>
    <name type="common">Brownbanded bambooshark</name>
    <name type="synonym">Hemiscyllium punctatum</name>
    <dbReference type="NCBI Taxonomy" id="137246"/>
    <lineage>
        <taxon>Eukaryota</taxon>
        <taxon>Metazoa</taxon>
        <taxon>Chordata</taxon>
        <taxon>Craniata</taxon>
        <taxon>Vertebrata</taxon>
        <taxon>Chondrichthyes</taxon>
        <taxon>Elasmobranchii</taxon>
        <taxon>Galeomorphii</taxon>
        <taxon>Galeoidea</taxon>
        <taxon>Orectolobiformes</taxon>
        <taxon>Hemiscylliidae</taxon>
        <taxon>Chiloscyllium</taxon>
    </lineage>
</organism>
<dbReference type="PRINTS" id="PR01873">
    <property type="entry name" value="CYTCOXIDASE4"/>
</dbReference>
<dbReference type="PANTHER" id="PTHR10707">
    <property type="entry name" value="CYTOCHROME C OXIDASE SUBUNIT IV"/>
    <property type="match status" value="1"/>
</dbReference>
<evidence type="ECO:0000256" key="3">
    <source>
        <dbReference type="ARBA" id="ARBA00008135"/>
    </source>
</evidence>
<dbReference type="InterPro" id="IPR036639">
    <property type="entry name" value="Cyt_c_oxidase_su4_sf"/>
</dbReference>
<keyword evidence="6 9" id="KW-1133">Transmembrane helix</keyword>
<protein>
    <recommendedName>
        <fullName evidence="9">Cytochrome c oxidase subunit 4</fullName>
    </recommendedName>
</protein>
<evidence type="ECO:0000256" key="4">
    <source>
        <dbReference type="ARBA" id="ARBA00022692"/>
    </source>
</evidence>
<comment type="function">
    <text evidence="9">Component of the cytochrome c oxidase, the last enzyme in the mitochondrial electron transport chain which drives oxidative phosphorylation.</text>
</comment>
<accession>A0A401RIP8</accession>
<dbReference type="Pfam" id="PF02936">
    <property type="entry name" value="COX4"/>
    <property type="match status" value="1"/>
</dbReference>
<feature type="transmembrane region" description="Helical" evidence="9">
    <location>
        <begin position="107"/>
        <end position="124"/>
    </location>
</feature>
<dbReference type="AlphaFoldDB" id="A0A401RIP8"/>
<dbReference type="PANTHER" id="PTHR10707:SF12">
    <property type="entry name" value="CYTOCHROME C OXIDASE SUBUNIT 4 ISOFORM 1, MITOCHONDRIAL"/>
    <property type="match status" value="1"/>
</dbReference>
<evidence type="ECO:0000256" key="6">
    <source>
        <dbReference type="ARBA" id="ARBA00022989"/>
    </source>
</evidence>
<keyword evidence="11" id="KW-1185">Reference proteome</keyword>